<sequence length="59" mass="6407">MLSVVENGDFESAQSRRPLLPLRMPGKAGRAYRAGDNLSLTDADTGKRTGEKFLAERVG</sequence>
<feature type="compositionally biased region" description="Basic and acidic residues" evidence="1">
    <location>
        <begin position="44"/>
        <end position="59"/>
    </location>
</feature>
<reference evidence="2 3" key="1">
    <citation type="submission" date="2016-10" db="EMBL/GenBank/DDBJ databases">
        <authorList>
            <person name="de Groot N.N."/>
        </authorList>
    </citation>
    <scope>NUCLEOTIDE SEQUENCE [LARGE SCALE GENOMIC DNA]</scope>
    <source>
        <strain evidence="2 3">OK461</strain>
    </source>
</reference>
<gene>
    <name evidence="2" type="ORF">SAMN02787118_10387</name>
</gene>
<dbReference type="RefSeq" id="WP_075026966.1">
    <property type="nucleotide sequence ID" value="NZ_FONR01000003.1"/>
</dbReference>
<proteinExistence type="predicted"/>
<accession>A0A1I2EU06</accession>
<name>A0A1I2EU06_9ACTN</name>
<organism evidence="2 3">
    <name type="scientific">Streptomyces mirabilis</name>
    <dbReference type="NCBI Taxonomy" id="68239"/>
    <lineage>
        <taxon>Bacteria</taxon>
        <taxon>Bacillati</taxon>
        <taxon>Actinomycetota</taxon>
        <taxon>Actinomycetes</taxon>
        <taxon>Kitasatosporales</taxon>
        <taxon>Streptomycetaceae</taxon>
        <taxon>Streptomyces</taxon>
    </lineage>
</organism>
<evidence type="ECO:0000313" key="3">
    <source>
        <dbReference type="Proteomes" id="UP000181942"/>
    </source>
</evidence>
<evidence type="ECO:0000256" key="1">
    <source>
        <dbReference type="SAM" id="MobiDB-lite"/>
    </source>
</evidence>
<dbReference type="EMBL" id="FONR01000003">
    <property type="protein sequence ID" value="SFE96299.1"/>
    <property type="molecule type" value="Genomic_DNA"/>
</dbReference>
<dbReference type="Proteomes" id="UP000181942">
    <property type="component" value="Unassembled WGS sequence"/>
</dbReference>
<evidence type="ECO:0000313" key="2">
    <source>
        <dbReference type="EMBL" id="SFE96299.1"/>
    </source>
</evidence>
<dbReference type="AlphaFoldDB" id="A0A1I2EU06"/>
<protein>
    <submittedName>
        <fullName evidence="2">Uncharacterized protein</fullName>
    </submittedName>
</protein>
<feature type="region of interest" description="Disordered" evidence="1">
    <location>
        <begin position="1"/>
        <end position="59"/>
    </location>
</feature>